<evidence type="ECO:0000256" key="3">
    <source>
        <dbReference type="ARBA" id="ARBA00023163"/>
    </source>
</evidence>
<keyword evidence="3" id="KW-0804">Transcription</keyword>
<dbReference type="GO" id="GO:0043565">
    <property type="term" value="F:sequence-specific DNA binding"/>
    <property type="evidence" value="ECO:0007669"/>
    <property type="project" value="InterPro"/>
</dbReference>
<keyword evidence="2" id="KW-0238">DNA-binding</keyword>
<dbReference type="InterPro" id="IPR004304">
    <property type="entry name" value="FmdA_AmdA"/>
</dbReference>
<dbReference type="PRINTS" id="PR00032">
    <property type="entry name" value="HTHARAC"/>
</dbReference>
<dbReference type="InterPro" id="IPR035418">
    <property type="entry name" value="AraC-bd_2"/>
</dbReference>
<dbReference type="GO" id="GO:0003700">
    <property type="term" value="F:DNA-binding transcription factor activity"/>
    <property type="evidence" value="ECO:0007669"/>
    <property type="project" value="InterPro"/>
</dbReference>
<evidence type="ECO:0000256" key="4">
    <source>
        <dbReference type="SAM" id="MobiDB-lite"/>
    </source>
</evidence>
<evidence type="ECO:0000256" key="2">
    <source>
        <dbReference type="ARBA" id="ARBA00023125"/>
    </source>
</evidence>
<comment type="caution">
    <text evidence="6">The sequence shown here is derived from an EMBL/GenBank/DDBJ whole genome shotgun (WGS) entry which is preliminary data.</text>
</comment>
<name>A0A1J5R4D2_9ZZZZ</name>
<dbReference type="PANTHER" id="PTHR31891">
    <property type="entry name" value="FORMAMIDASE C869.04-RELATED"/>
    <property type="match status" value="1"/>
</dbReference>
<reference evidence="6" key="1">
    <citation type="submission" date="2016-10" db="EMBL/GenBank/DDBJ databases">
        <title>Sequence of Gallionella enrichment culture.</title>
        <authorList>
            <person name="Poehlein A."/>
            <person name="Muehling M."/>
            <person name="Daniel R."/>
        </authorList>
    </citation>
    <scope>NUCLEOTIDE SEQUENCE</scope>
</reference>
<feature type="domain" description="HTH araC/xylS-type" evidence="5">
    <location>
        <begin position="171"/>
        <end position="272"/>
    </location>
</feature>
<dbReference type="SUPFAM" id="SSF46689">
    <property type="entry name" value="Homeodomain-like"/>
    <property type="match status" value="1"/>
</dbReference>
<dbReference type="Gene3D" id="1.10.10.60">
    <property type="entry name" value="Homeodomain-like"/>
    <property type="match status" value="1"/>
</dbReference>
<dbReference type="InterPro" id="IPR018060">
    <property type="entry name" value="HTH_AraC"/>
</dbReference>
<evidence type="ECO:0000259" key="5">
    <source>
        <dbReference type="PROSITE" id="PS01124"/>
    </source>
</evidence>
<dbReference type="InterPro" id="IPR020449">
    <property type="entry name" value="Tscrpt_reg_AraC-type_HTH"/>
</dbReference>
<dbReference type="Pfam" id="PF03069">
    <property type="entry name" value="FmdA_AmdA"/>
    <property type="match status" value="1"/>
</dbReference>
<keyword evidence="1" id="KW-0805">Transcription regulation</keyword>
<dbReference type="PANTHER" id="PTHR31891:SF1">
    <property type="entry name" value="FORMAMIDASE C869.04-RELATED"/>
    <property type="match status" value="1"/>
</dbReference>
<evidence type="ECO:0000313" key="6">
    <source>
        <dbReference type="EMBL" id="OIQ84579.1"/>
    </source>
</evidence>
<sequence length="752" mass="81516">MHGTVLAARSPQGIGMARISASPQTIERLVDRSDAVWLSLHIAGEATLFEGGNAVPVVPGDIVYSTSAAGLGLNFGSDFRQFVLRIPGEPLKARLPGPLALAAGCLSGRSGLGRVFAGTLGALAESFDSLGDDQIASIEQTLSEFVITSLAESGVIAAQGGMRASHGALFNRLLRYIDANLSDSDLSLGQLARRERTSERTLQKLFEASGQTFSSHVRQKRLEHCRADLANRLYSHLSVSDICFRWGFNDAAHFSRAFREQFQVSPRQYRQQASEASQQTLRVVAHRGWPAGYRDDAPPVTGDRPSPGATVDSEPAAVPGAGQHHHLCASDKTIHWGYFSQSLAPVLRVNSGDLVTIETLTQHAYDDYERMIKGDSGAESVFHWTPERKNVDRRGAGPSDASIYGRGSGEGFGVHICTGPIYVHDARPGDVLEVRIIDVLPRLSANAKFAGRVFGSNAATWWGFHYSELLTEPKPREVVTIYEIDCSKGHGACAHAVYNYRWTPQRDPSGVLHPTIDYPGIPVDRGSIVENHDVLKNVKIPVRPHFGVIAVAPREVGMVDSIPPAYFGGNIDNWRVGKGASVYLPVGVEGALLSVGDPHASQGDSELCGTAIECSLTGVFQIVLHKAETLRNEPYADIDYPLLETADEWVLHGFSHPDYFTEFGDKACSDIYEKSSIDQAMRDAFRKTRRFLMTSQGLSEDEAISLMSVAVDFGITQVVDGNVGVHAIVRKALFSERAQGDSVNAGNAWAAS</sequence>
<dbReference type="Pfam" id="PF14525">
    <property type="entry name" value="AraC_binding_2"/>
    <property type="match status" value="1"/>
</dbReference>
<dbReference type="GO" id="GO:0016811">
    <property type="term" value="F:hydrolase activity, acting on carbon-nitrogen (but not peptide) bonds, in linear amides"/>
    <property type="evidence" value="ECO:0007669"/>
    <property type="project" value="InterPro"/>
</dbReference>
<dbReference type="SMART" id="SM00342">
    <property type="entry name" value="HTH_ARAC"/>
    <property type="match status" value="1"/>
</dbReference>
<proteinExistence type="predicted"/>
<evidence type="ECO:0000256" key="1">
    <source>
        <dbReference type="ARBA" id="ARBA00023015"/>
    </source>
</evidence>
<dbReference type="Pfam" id="PF12833">
    <property type="entry name" value="HTH_18"/>
    <property type="match status" value="1"/>
</dbReference>
<dbReference type="Gene3D" id="2.60.120.580">
    <property type="entry name" value="Acetamidase/Formamidase-like domains"/>
    <property type="match status" value="2"/>
</dbReference>
<accession>A0A1J5R4D2</accession>
<dbReference type="PROSITE" id="PS01124">
    <property type="entry name" value="HTH_ARAC_FAMILY_2"/>
    <property type="match status" value="1"/>
</dbReference>
<feature type="region of interest" description="Disordered" evidence="4">
    <location>
        <begin position="292"/>
        <end position="324"/>
    </location>
</feature>
<organism evidence="6">
    <name type="scientific">mine drainage metagenome</name>
    <dbReference type="NCBI Taxonomy" id="410659"/>
    <lineage>
        <taxon>unclassified sequences</taxon>
        <taxon>metagenomes</taxon>
        <taxon>ecological metagenomes</taxon>
    </lineage>
</organism>
<gene>
    <name evidence="6" type="primary">nphR_2</name>
    <name evidence="6" type="ORF">GALL_335920</name>
</gene>
<dbReference type="Gene3D" id="3.10.28.20">
    <property type="entry name" value="Acetamidase/Formamidase-like domains"/>
    <property type="match status" value="1"/>
</dbReference>
<dbReference type="InterPro" id="IPR009057">
    <property type="entry name" value="Homeodomain-like_sf"/>
</dbReference>
<protein>
    <submittedName>
        <fullName evidence="6">Transcriptional activator NphR</fullName>
    </submittedName>
</protein>
<dbReference type="SUPFAM" id="SSF141130">
    <property type="entry name" value="Acetamidase/Formamidase-like"/>
    <property type="match status" value="1"/>
</dbReference>
<dbReference type="EMBL" id="MLJW01000607">
    <property type="protein sequence ID" value="OIQ84579.1"/>
    <property type="molecule type" value="Genomic_DNA"/>
</dbReference>
<dbReference type="AlphaFoldDB" id="A0A1J5R4D2"/>